<comment type="caution">
    <text evidence="1">The sequence shown here is derived from an EMBL/GenBank/DDBJ whole genome shotgun (WGS) entry which is preliminary data.</text>
</comment>
<gene>
    <name evidence="1" type="ORF">COB13_05200</name>
</gene>
<sequence length="145" mass="16625">MTQFSAGDLIEIEIKSGLTYLQVTCLHPSYPEVIRHIEGVYINRPSELELLTTQQSKIIGMAPIAKLIESGSIIGRKIGSAEIPQNYIAFPTFQTPIRNKQGQVIYWWFWDGDGIWYESDQKTIKNHNFPIREVMTANILLQRIC</sequence>
<accession>A0A2A4Z6F2</accession>
<protein>
    <submittedName>
        <fullName evidence="1">Uncharacterized protein</fullName>
    </submittedName>
</protein>
<proteinExistence type="predicted"/>
<dbReference type="EMBL" id="NVUS01000004">
    <property type="protein sequence ID" value="PCJ02583.1"/>
    <property type="molecule type" value="Genomic_DNA"/>
</dbReference>
<dbReference type="AlphaFoldDB" id="A0A2A4Z6F2"/>
<reference evidence="1" key="2">
    <citation type="journal article" date="2018" name="ISME J.">
        <title>A dynamic microbial community with high functional redundancy inhabits the cold, oxic subseafloor aquifer.</title>
        <authorList>
            <person name="Tully B.J."/>
            <person name="Wheat C.G."/>
            <person name="Glazer B.T."/>
            <person name="Huber J.A."/>
        </authorList>
    </citation>
    <scope>NUCLEOTIDE SEQUENCE</scope>
    <source>
        <strain evidence="1">NORP83</strain>
    </source>
</reference>
<name>A0A2A4Z6F2_9PROT</name>
<evidence type="ECO:0000313" key="1">
    <source>
        <dbReference type="EMBL" id="PCJ02583.1"/>
    </source>
</evidence>
<reference key="1">
    <citation type="submission" date="2017-08" db="EMBL/GenBank/DDBJ databases">
        <title>A dynamic microbial community with high functional redundancy inhabits the cold, oxic subseafloor aquifer.</title>
        <authorList>
            <person name="Tully B.J."/>
            <person name="Wheat C.G."/>
            <person name="Glazer B.T."/>
            <person name="Huber J.A."/>
        </authorList>
    </citation>
    <scope>NUCLEOTIDE SEQUENCE [LARGE SCALE GENOMIC DNA]</scope>
</reference>
<organism evidence="1">
    <name type="scientific">OCS116 cluster bacterium</name>
    <dbReference type="NCBI Taxonomy" id="2030921"/>
    <lineage>
        <taxon>Bacteria</taxon>
        <taxon>Pseudomonadati</taxon>
        <taxon>Pseudomonadota</taxon>
        <taxon>Alphaproteobacteria</taxon>
        <taxon>OCS116 cluster</taxon>
    </lineage>
</organism>